<name>A0A0W0FA15_MONRR</name>
<feature type="transmembrane region" description="Helical" evidence="1">
    <location>
        <begin position="177"/>
        <end position="200"/>
    </location>
</feature>
<evidence type="ECO:0000313" key="4">
    <source>
        <dbReference type="Proteomes" id="UP000054988"/>
    </source>
</evidence>
<evidence type="ECO:0000259" key="2">
    <source>
        <dbReference type="Pfam" id="PF20151"/>
    </source>
</evidence>
<feature type="transmembrane region" description="Helical" evidence="1">
    <location>
        <begin position="106"/>
        <end position="127"/>
    </location>
</feature>
<sequence length="245" mass="27980">MAEEPWALVHYMEALRVVVYVECQPCFSSPLVYRRSDDLDLRRRYYCRFGREIQFVWDRTPWCLGRALFFITRYMPFVGTFLTLHADLIRYESLASCTRWTQAAVYVNLVHIVVAEIILTLRVVAIWHRNRKIAISLIVISIGLLLVAVVAVARVRIEKNPFGDALHVAYGVCPPVFASSHVLSVAIMALVAYETVLLVLTLIKAVEHWRELGSSSFLKVFFADGLSYNFFILGASLNQVFSDLD</sequence>
<gene>
    <name evidence="3" type="ORF">WG66_14208</name>
</gene>
<dbReference type="Proteomes" id="UP000054988">
    <property type="component" value="Unassembled WGS sequence"/>
</dbReference>
<dbReference type="InterPro" id="IPR045340">
    <property type="entry name" value="DUF6533"/>
</dbReference>
<keyword evidence="1" id="KW-1133">Transmembrane helix</keyword>
<proteinExistence type="predicted"/>
<evidence type="ECO:0000256" key="1">
    <source>
        <dbReference type="SAM" id="Phobius"/>
    </source>
</evidence>
<keyword evidence="1" id="KW-0812">Transmembrane</keyword>
<dbReference type="Pfam" id="PF20151">
    <property type="entry name" value="DUF6533"/>
    <property type="match status" value="1"/>
</dbReference>
<feature type="transmembrane region" description="Helical" evidence="1">
    <location>
        <begin position="134"/>
        <end position="157"/>
    </location>
</feature>
<dbReference type="EMBL" id="LATX01002185">
    <property type="protein sequence ID" value="KTB33215.1"/>
    <property type="molecule type" value="Genomic_DNA"/>
</dbReference>
<reference evidence="3 4" key="1">
    <citation type="submission" date="2015-12" db="EMBL/GenBank/DDBJ databases">
        <title>Draft genome sequence of Moniliophthora roreri, the causal agent of frosty pod rot of cacao.</title>
        <authorList>
            <person name="Aime M.C."/>
            <person name="Diaz-Valderrama J.R."/>
            <person name="Kijpornyongpan T."/>
            <person name="Phillips-Mora W."/>
        </authorList>
    </citation>
    <scope>NUCLEOTIDE SEQUENCE [LARGE SCALE GENOMIC DNA]</scope>
    <source>
        <strain evidence="3 4">MCA 2952</strain>
    </source>
</reference>
<accession>A0A0W0FA15</accession>
<evidence type="ECO:0000313" key="3">
    <source>
        <dbReference type="EMBL" id="KTB33215.1"/>
    </source>
</evidence>
<feature type="domain" description="DUF6533" evidence="2">
    <location>
        <begin position="47"/>
        <end position="78"/>
    </location>
</feature>
<organism evidence="3 4">
    <name type="scientific">Moniliophthora roreri</name>
    <name type="common">Frosty pod rot fungus</name>
    <name type="synonym">Monilia roreri</name>
    <dbReference type="NCBI Taxonomy" id="221103"/>
    <lineage>
        <taxon>Eukaryota</taxon>
        <taxon>Fungi</taxon>
        <taxon>Dikarya</taxon>
        <taxon>Basidiomycota</taxon>
        <taxon>Agaricomycotina</taxon>
        <taxon>Agaricomycetes</taxon>
        <taxon>Agaricomycetidae</taxon>
        <taxon>Agaricales</taxon>
        <taxon>Marasmiineae</taxon>
        <taxon>Marasmiaceae</taxon>
        <taxon>Moniliophthora</taxon>
    </lineage>
</organism>
<dbReference type="AlphaFoldDB" id="A0A0W0FA15"/>
<comment type="caution">
    <text evidence="3">The sequence shown here is derived from an EMBL/GenBank/DDBJ whole genome shotgun (WGS) entry which is preliminary data.</text>
</comment>
<keyword evidence="1" id="KW-0472">Membrane</keyword>
<feature type="transmembrane region" description="Helical" evidence="1">
    <location>
        <begin position="67"/>
        <end position="86"/>
    </location>
</feature>
<protein>
    <recommendedName>
        <fullName evidence="2">DUF6533 domain-containing protein</fullName>
    </recommendedName>
</protein>
<feature type="transmembrane region" description="Helical" evidence="1">
    <location>
        <begin position="221"/>
        <end position="241"/>
    </location>
</feature>